<keyword evidence="9" id="KW-1185">Reference proteome</keyword>
<feature type="transmembrane region" description="Helical" evidence="6">
    <location>
        <begin position="17"/>
        <end position="39"/>
    </location>
</feature>
<dbReference type="PANTHER" id="PTHR32322:SF2">
    <property type="entry name" value="EAMA DOMAIN-CONTAINING PROTEIN"/>
    <property type="match status" value="1"/>
</dbReference>
<dbReference type="Proteomes" id="UP000290407">
    <property type="component" value="Unassembled WGS sequence"/>
</dbReference>
<comment type="subcellular location">
    <subcellularLocation>
        <location evidence="1">Membrane</location>
        <topology evidence="1">Multi-pass membrane protein</topology>
    </subcellularLocation>
</comment>
<dbReference type="RefSeq" id="WP_077923352.1">
    <property type="nucleotide sequence ID" value="NZ_SBLB01000002.1"/>
</dbReference>
<dbReference type="PANTHER" id="PTHR32322">
    <property type="entry name" value="INNER MEMBRANE TRANSPORTER"/>
    <property type="match status" value="1"/>
</dbReference>
<evidence type="ECO:0000259" key="7">
    <source>
        <dbReference type="Pfam" id="PF00892"/>
    </source>
</evidence>
<sequence length="307" mass="32222">MQVSTTPVPAASNRTTLWIALVTVYILWGSTYLFVHFMTERMPPLYMAGMRFVAAGTLLYGYARLSGAPRPTLSNWRATGLLGLLFLTVANGAIGTALHYLPTGLTALLVATLPVFVLVLNWLFYARARPTRQALAGSALGLLGVVILFQPGKLVIPGGSDGLLIGLCMTMIANTGWAFGTLLTPRVNMPASSALSSGMQMLTGGTVLILAALVVEPISLLSILDAPPKALYSLVYLIIFGSIVGFSTFSWLARNAPPTLASTYAYVNPIVAMLLGAAFAGEAISSQSLMGAAVIVAGVVLITLGKK</sequence>
<organism evidence="8 9">
    <name type="scientific">Spirosoma sordidisoli</name>
    <dbReference type="NCBI Taxonomy" id="2502893"/>
    <lineage>
        <taxon>Bacteria</taxon>
        <taxon>Pseudomonadati</taxon>
        <taxon>Bacteroidota</taxon>
        <taxon>Cytophagia</taxon>
        <taxon>Cytophagales</taxon>
        <taxon>Cytophagaceae</taxon>
        <taxon>Spirosoma</taxon>
    </lineage>
</organism>
<feature type="transmembrane region" description="Helical" evidence="6">
    <location>
        <begin position="75"/>
        <end position="94"/>
    </location>
</feature>
<feature type="transmembrane region" description="Helical" evidence="6">
    <location>
        <begin position="162"/>
        <end position="183"/>
    </location>
</feature>
<keyword evidence="5 6" id="KW-0472">Membrane</keyword>
<dbReference type="InterPro" id="IPR050638">
    <property type="entry name" value="AA-Vitamin_Transporters"/>
</dbReference>
<feature type="transmembrane region" description="Helical" evidence="6">
    <location>
        <begin position="204"/>
        <end position="224"/>
    </location>
</feature>
<feature type="transmembrane region" description="Helical" evidence="6">
    <location>
        <begin position="135"/>
        <end position="156"/>
    </location>
</feature>
<dbReference type="InterPro" id="IPR037185">
    <property type="entry name" value="EmrE-like"/>
</dbReference>
<feature type="transmembrane region" description="Helical" evidence="6">
    <location>
        <begin position="264"/>
        <end position="281"/>
    </location>
</feature>
<comment type="similarity">
    <text evidence="2">Belongs to the EamA transporter family.</text>
</comment>
<feature type="domain" description="EamA" evidence="7">
    <location>
        <begin position="165"/>
        <end position="303"/>
    </location>
</feature>
<evidence type="ECO:0000256" key="6">
    <source>
        <dbReference type="SAM" id="Phobius"/>
    </source>
</evidence>
<evidence type="ECO:0000256" key="4">
    <source>
        <dbReference type="ARBA" id="ARBA00022989"/>
    </source>
</evidence>
<evidence type="ECO:0000256" key="2">
    <source>
        <dbReference type="ARBA" id="ARBA00007362"/>
    </source>
</evidence>
<feature type="transmembrane region" description="Helical" evidence="6">
    <location>
        <begin position="230"/>
        <end position="252"/>
    </location>
</feature>
<feature type="transmembrane region" description="Helical" evidence="6">
    <location>
        <begin position="287"/>
        <end position="305"/>
    </location>
</feature>
<reference evidence="8 9" key="1">
    <citation type="submission" date="2019-01" db="EMBL/GenBank/DDBJ databases">
        <title>Spirosoma flava sp. nov., a propanil-degrading bacterium isolated from herbicide-contaminated soil.</title>
        <authorList>
            <person name="Zhang L."/>
            <person name="Jiang J.-D."/>
        </authorList>
    </citation>
    <scope>NUCLEOTIDE SEQUENCE [LARGE SCALE GENOMIC DNA]</scope>
    <source>
        <strain evidence="8 9">TY50</strain>
    </source>
</reference>
<evidence type="ECO:0000313" key="8">
    <source>
        <dbReference type="EMBL" id="RYC70498.1"/>
    </source>
</evidence>
<feature type="domain" description="EamA" evidence="7">
    <location>
        <begin position="19"/>
        <end position="149"/>
    </location>
</feature>
<feature type="transmembrane region" description="Helical" evidence="6">
    <location>
        <begin position="100"/>
        <end position="123"/>
    </location>
</feature>
<dbReference type="SUPFAM" id="SSF103481">
    <property type="entry name" value="Multidrug resistance efflux transporter EmrE"/>
    <property type="match status" value="2"/>
</dbReference>
<dbReference type="EMBL" id="SBLB01000002">
    <property type="protein sequence ID" value="RYC70498.1"/>
    <property type="molecule type" value="Genomic_DNA"/>
</dbReference>
<keyword evidence="3 6" id="KW-0812">Transmembrane</keyword>
<proteinExistence type="inferred from homology"/>
<comment type="caution">
    <text evidence="8">The sequence shown here is derived from an EMBL/GenBank/DDBJ whole genome shotgun (WGS) entry which is preliminary data.</text>
</comment>
<evidence type="ECO:0000313" key="9">
    <source>
        <dbReference type="Proteomes" id="UP000290407"/>
    </source>
</evidence>
<evidence type="ECO:0000256" key="1">
    <source>
        <dbReference type="ARBA" id="ARBA00004141"/>
    </source>
</evidence>
<evidence type="ECO:0000256" key="5">
    <source>
        <dbReference type="ARBA" id="ARBA00023136"/>
    </source>
</evidence>
<accession>A0A4V1RWJ6</accession>
<keyword evidence="4 6" id="KW-1133">Transmembrane helix</keyword>
<dbReference type="GO" id="GO:0016020">
    <property type="term" value="C:membrane"/>
    <property type="evidence" value="ECO:0007669"/>
    <property type="project" value="UniProtKB-SubCell"/>
</dbReference>
<dbReference type="AlphaFoldDB" id="A0A4V1RWJ6"/>
<evidence type="ECO:0000256" key="3">
    <source>
        <dbReference type="ARBA" id="ARBA00022692"/>
    </source>
</evidence>
<protein>
    <submittedName>
        <fullName evidence="8">EamA family transporter</fullName>
    </submittedName>
</protein>
<name>A0A4V1RWJ6_9BACT</name>
<dbReference type="InterPro" id="IPR000620">
    <property type="entry name" value="EamA_dom"/>
</dbReference>
<gene>
    <name evidence="8" type="ORF">EQG79_11665</name>
</gene>
<dbReference type="Pfam" id="PF00892">
    <property type="entry name" value="EamA"/>
    <property type="match status" value="2"/>
</dbReference>